<proteinExistence type="inferred from homology"/>
<protein>
    <submittedName>
        <fullName evidence="2">TolC family protein</fullName>
    </submittedName>
</protein>
<dbReference type="RefSeq" id="WP_377322779.1">
    <property type="nucleotide sequence ID" value="NZ_JBHSNF010000006.1"/>
</dbReference>
<dbReference type="EMBL" id="JBHSNF010000006">
    <property type="protein sequence ID" value="MFC5527815.1"/>
    <property type="molecule type" value="Genomic_DNA"/>
</dbReference>
<comment type="similarity">
    <text evidence="1">Belongs to the outer membrane factor (OMF) (TC 1.B.17) family.</text>
</comment>
<dbReference type="Gene3D" id="1.20.1600.10">
    <property type="entry name" value="Outer membrane efflux proteins (OEP)"/>
    <property type="match status" value="1"/>
</dbReference>
<evidence type="ECO:0000256" key="1">
    <source>
        <dbReference type="ARBA" id="ARBA00007613"/>
    </source>
</evidence>
<dbReference type="Proteomes" id="UP001596114">
    <property type="component" value="Unassembled WGS sequence"/>
</dbReference>
<name>A0ABW0QUN0_9GAMM</name>
<dbReference type="PANTHER" id="PTHR30203:SF24">
    <property type="entry name" value="BLR4935 PROTEIN"/>
    <property type="match status" value="1"/>
</dbReference>
<evidence type="ECO:0000313" key="2">
    <source>
        <dbReference type="EMBL" id="MFC5527815.1"/>
    </source>
</evidence>
<gene>
    <name evidence="2" type="ORF">ACFPPA_18870</name>
</gene>
<reference evidence="3" key="1">
    <citation type="journal article" date="2019" name="Int. J. Syst. Evol. Microbiol.">
        <title>The Global Catalogue of Microorganisms (GCM) 10K type strain sequencing project: providing services to taxonomists for standard genome sequencing and annotation.</title>
        <authorList>
            <consortium name="The Broad Institute Genomics Platform"/>
            <consortium name="The Broad Institute Genome Sequencing Center for Infectious Disease"/>
            <person name="Wu L."/>
            <person name="Ma J."/>
        </authorList>
    </citation>
    <scope>NUCLEOTIDE SEQUENCE [LARGE SCALE GENOMIC DNA]</scope>
    <source>
        <strain evidence="3">CGMCC 1.16619</strain>
    </source>
</reference>
<organism evidence="2 3">
    <name type="scientific">Rhodanobacter ginsengisoli</name>
    <dbReference type="NCBI Taxonomy" id="418646"/>
    <lineage>
        <taxon>Bacteria</taxon>
        <taxon>Pseudomonadati</taxon>
        <taxon>Pseudomonadota</taxon>
        <taxon>Gammaproteobacteria</taxon>
        <taxon>Lysobacterales</taxon>
        <taxon>Rhodanobacteraceae</taxon>
        <taxon>Rhodanobacter</taxon>
    </lineage>
</organism>
<evidence type="ECO:0000313" key="3">
    <source>
        <dbReference type="Proteomes" id="UP001596114"/>
    </source>
</evidence>
<comment type="caution">
    <text evidence="2">The sequence shown here is derived from an EMBL/GenBank/DDBJ whole genome shotgun (WGS) entry which is preliminary data.</text>
</comment>
<dbReference type="InterPro" id="IPR003423">
    <property type="entry name" value="OMP_efflux"/>
</dbReference>
<dbReference type="PANTHER" id="PTHR30203">
    <property type="entry name" value="OUTER MEMBRANE CATION EFFLUX PROTEIN"/>
    <property type="match status" value="1"/>
</dbReference>
<dbReference type="Pfam" id="PF02321">
    <property type="entry name" value="OEP"/>
    <property type="match status" value="1"/>
</dbReference>
<accession>A0ABW0QUN0</accession>
<sequence length="481" mass="51339">MPPTISHRHVPVPASRRRRPDVCRALLPLAWAIVATLVQSGCASYAPLPLGHADGAASVAQLSAPTADMPLPALAGHRFDPSDGLDVTETAMLAVANSPELRLKRDELGVARAQAFAAGLLPDPQVGVSADFPRQSGAGLTTAYSLGLSEDITALLTRSSRKAAARSQADQVNLDLLWAEWQTVAQARLLFDQVHSLRAQQARLEGEQRALATVSRYIQAALKAGNLTYDGASAGLNAEADVRKRVADTAIALHQADSDLHLLLGLAPAAPLDLVGAPYRSEPGAAQVQAALDDLPRRRPDLLALQAGYRSQEQRVRGAILAQFPALDIGFNTARDTSAVYTHGVSIGITLPLFDRNRGNIAIERATRQQLHDSYAARLLATRSDMQRITGDLATLDRQLATLGAHVRQLDQARAAAERAWQAGTLDWPTYLAIRGNALSADLDLLTVRQEQARQSIALQALLGNTDLATTHPVTAKASTP</sequence>
<dbReference type="InterPro" id="IPR010131">
    <property type="entry name" value="MdtP/NodT-like"/>
</dbReference>
<dbReference type="SUPFAM" id="SSF56954">
    <property type="entry name" value="Outer membrane efflux proteins (OEP)"/>
    <property type="match status" value="1"/>
</dbReference>
<keyword evidence="3" id="KW-1185">Reference proteome</keyword>